<keyword evidence="6" id="KW-0158">Chromosome</keyword>
<sequence>MAHLEDDQSFFERERNRLSKDITLGFEELLSSSNVMNRNLEDVLGMTKEYDTIASLWHSFYQLMSKSNVDVTQTPEQIQRGLPGTGGHLVSTRKDGKELP</sequence>
<keyword evidence="8" id="KW-0132">Cell division</keyword>
<evidence type="ECO:0000256" key="1">
    <source>
        <dbReference type="ARBA" id="ARBA00004123"/>
    </source>
</evidence>
<evidence type="ECO:0000256" key="5">
    <source>
        <dbReference type="ARBA" id="ARBA00020261"/>
    </source>
</evidence>
<keyword evidence="14" id="KW-0131">Cell cycle</keyword>
<evidence type="ECO:0000256" key="8">
    <source>
        <dbReference type="ARBA" id="ARBA00022618"/>
    </source>
</evidence>
<comment type="caution">
    <text evidence="18">The sequence shown here is derived from an EMBL/GenBank/DDBJ whole genome shotgun (WGS) entry which is preliminary data.</text>
</comment>
<dbReference type="PANTHER" id="PTHR28025:SF1">
    <property type="entry name" value="DASH COMPLEX SUBUNIT DAD1"/>
    <property type="match status" value="1"/>
</dbReference>
<evidence type="ECO:0000256" key="2">
    <source>
        <dbReference type="ARBA" id="ARBA00004186"/>
    </source>
</evidence>
<dbReference type="Proteomes" id="UP001556367">
    <property type="component" value="Unassembled WGS sequence"/>
</dbReference>
<evidence type="ECO:0000256" key="6">
    <source>
        <dbReference type="ARBA" id="ARBA00022454"/>
    </source>
</evidence>
<evidence type="ECO:0000256" key="14">
    <source>
        <dbReference type="ARBA" id="ARBA00023306"/>
    </source>
</evidence>
<evidence type="ECO:0000256" key="11">
    <source>
        <dbReference type="ARBA" id="ARBA00022838"/>
    </source>
</evidence>
<comment type="subcellular location">
    <subcellularLocation>
        <location evidence="3">Chromosome</location>
        <location evidence="3">Centromere</location>
        <location evidence="3">Kinetochore</location>
    </subcellularLocation>
    <subcellularLocation>
        <location evidence="2">Cytoplasm</location>
        <location evidence="2">Cytoskeleton</location>
        <location evidence="2">Spindle</location>
    </subcellularLocation>
    <subcellularLocation>
        <location evidence="1">Nucleus</location>
    </subcellularLocation>
</comment>
<evidence type="ECO:0000256" key="9">
    <source>
        <dbReference type="ARBA" id="ARBA00022701"/>
    </source>
</evidence>
<evidence type="ECO:0000256" key="16">
    <source>
        <dbReference type="ARBA" id="ARBA00030566"/>
    </source>
</evidence>
<gene>
    <name evidence="18" type="ORF">HGRIS_005821</name>
</gene>
<feature type="region of interest" description="Disordered" evidence="17">
    <location>
        <begin position="77"/>
        <end position="100"/>
    </location>
</feature>
<accession>A0ABR3K040</accession>
<protein>
    <recommendedName>
        <fullName evidence="5">DASH complex subunit DAD1</fullName>
    </recommendedName>
    <alternativeName>
        <fullName evidence="16">Outer kinetochore protein DAD1</fullName>
    </alternativeName>
</protein>
<keyword evidence="19" id="KW-1185">Reference proteome</keyword>
<keyword evidence="11" id="KW-0995">Kinetochore</keyword>
<dbReference type="PANTHER" id="PTHR28025">
    <property type="entry name" value="DASH COMPLEX SUBUNIT DAD1"/>
    <property type="match status" value="1"/>
</dbReference>
<evidence type="ECO:0000256" key="15">
    <source>
        <dbReference type="ARBA" id="ARBA00023328"/>
    </source>
</evidence>
<dbReference type="Pfam" id="PF08649">
    <property type="entry name" value="DASH_Dad1"/>
    <property type="match status" value="1"/>
</dbReference>
<dbReference type="EMBL" id="JASNQZ010000001">
    <property type="protein sequence ID" value="KAL0960805.1"/>
    <property type="molecule type" value="Genomic_DNA"/>
</dbReference>
<keyword evidence="7" id="KW-0963">Cytoplasm</keyword>
<evidence type="ECO:0000313" key="19">
    <source>
        <dbReference type="Proteomes" id="UP001556367"/>
    </source>
</evidence>
<reference evidence="19" key="1">
    <citation type="submission" date="2024-06" db="EMBL/GenBank/DDBJ databases">
        <title>Multi-omics analyses provide insights into the biosynthesis of the anticancer antibiotic pleurotin in Hohenbuehelia grisea.</title>
        <authorList>
            <person name="Weaver J.A."/>
            <person name="Alberti F."/>
        </authorList>
    </citation>
    <scope>NUCLEOTIDE SEQUENCE [LARGE SCALE GENOMIC DNA]</scope>
    <source>
        <strain evidence="19">T-177</strain>
    </source>
</reference>
<evidence type="ECO:0000256" key="10">
    <source>
        <dbReference type="ARBA" id="ARBA00022776"/>
    </source>
</evidence>
<proteinExistence type="inferred from homology"/>
<dbReference type="InterPro" id="IPR013958">
    <property type="entry name" value="DASH_Dad1"/>
</dbReference>
<keyword evidence="10" id="KW-0498">Mitosis</keyword>
<name>A0ABR3K040_9AGAR</name>
<keyword evidence="9" id="KW-0493">Microtubule</keyword>
<evidence type="ECO:0000256" key="17">
    <source>
        <dbReference type="SAM" id="MobiDB-lite"/>
    </source>
</evidence>
<evidence type="ECO:0000256" key="13">
    <source>
        <dbReference type="ARBA" id="ARBA00023242"/>
    </source>
</evidence>
<evidence type="ECO:0000313" key="18">
    <source>
        <dbReference type="EMBL" id="KAL0960805.1"/>
    </source>
</evidence>
<organism evidence="18 19">
    <name type="scientific">Hohenbuehelia grisea</name>
    <dbReference type="NCBI Taxonomy" id="104357"/>
    <lineage>
        <taxon>Eukaryota</taxon>
        <taxon>Fungi</taxon>
        <taxon>Dikarya</taxon>
        <taxon>Basidiomycota</taxon>
        <taxon>Agaricomycotina</taxon>
        <taxon>Agaricomycetes</taxon>
        <taxon>Agaricomycetidae</taxon>
        <taxon>Agaricales</taxon>
        <taxon>Pleurotineae</taxon>
        <taxon>Pleurotaceae</taxon>
        <taxon>Hohenbuehelia</taxon>
    </lineage>
</organism>
<comment type="similarity">
    <text evidence="4">Belongs to the DASH complex DAD1 family.</text>
</comment>
<evidence type="ECO:0000256" key="4">
    <source>
        <dbReference type="ARBA" id="ARBA00010146"/>
    </source>
</evidence>
<keyword evidence="12" id="KW-0206">Cytoskeleton</keyword>
<keyword evidence="15" id="KW-0137">Centromere</keyword>
<evidence type="ECO:0000256" key="12">
    <source>
        <dbReference type="ARBA" id="ARBA00023212"/>
    </source>
</evidence>
<keyword evidence="13" id="KW-0539">Nucleus</keyword>
<evidence type="ECO:0000256" key="3">
    <source>
        <dbReference type="ARBA" id="ARBA00004629"/>
    </source>
</evidence>
<evidence type="ECO:0000256" key="7">
    <source>
        <dbReference type="ARBA" id="ARBA00022490"/>
    </source>
</evidence>